<keyword evidence="6" id="KW-0418">Kinase</keyword>
<dbReference type="InterPro" id="IPR003661">
    <property type="entry name" value="HisK_dim/P_dom"/>
</dbReference>
<dbReference type="Pfam" id="PF00072">
    <property type="entry name" value="Response_reg"/>
    <property type="match status" value="1"/>
</dbReference>
<reference evidence="15 16" key="1">
    <citation type="submission" date="2019-03" db="EMBL/GenBank/DDBJ databases">
        <title>Jiella endophytica sp. nov., a novel endophytic bacterium isolated from root of Ficus microcarpa Linn. f.</title>
        <authorList>
            <person name="Tuo L."/>
        </authorList>
    </citation>
    <scope>NUCLEOTIDE SEQUENCE [LARGE SCALE GENOMIC DNA]</scope>
    <source>
        <strain evidence="15 16">CBS5Q-3</strain>
    </source>
</reference>
<feature type="domain" description="Response regulatory" evidence="12">
    <location>
        <begin position="591"/>
        <end position="705"/>
    </location>
</feature>
<dbReference type="PROSITE" id="PS50110">
    <property type="entry name" value="RESPONSE_REGULATORY"/>
    <property type="match status" value="1"/>
</dbReference>
<evidence type="ECO:0000256" key="4">
    <source>
        <dbReference type="ARBA" id="ARBA00022679"/>
    </source>
</evidence>
<dbReference type="SMART" id="SM00091">
    <property type="entry name" value="PAS"/>
    <property type="match status" value="1"/>
</dbReference>
<dbReference type="PROSITE" id="PS50109">
    <property type="entry name" value="HIS_KIN"/>
    <property type="match status" value="1"/>
</dbReference>
<dbReference type="SUPFAM" id="SSF55781">
    <property type="entry name" value="GAF domain-like"/>
    <property type="match status" value="1"/>
</dbReference>
<dbReference type="Gene3D" id="3.30.450.20">
    <property type="entry name" value="PAS domain"/>
    <property type="match status" value="1"/>
</dbReference>
<feature type="domain" description="PAC" evidence="14">
    <location>
        <begin position="283"/>
        <end position="337"/>
    </location>
</feature>
<dbReference type="InterPro" id="IPR001610">
    <property type="entry name" value="PAC"/>
</dbReference>
<feature type="compositionally biased region" description="Basic and acidic residues" evidence="10">
    <location>
        <begin position="26"/>
        <end position="37"/>
    </location>
</feature>
<dbReference type="EMBL" id="SOZD01000011">
    <property type="protein sequence ID" value="TFF18039.1"/>
    <property type="molecule type" value="Genomic_DNA"/>
</dbReference>
<dbReference type="SMART" id="SM00387">
    <property type="entry name" value="HATPase_c"/>
    <property type="match status" value="1"/>
</dbReference>
<evidence type="ECO:0000256" key="1">
    <source>
        <dbReference type="ARBA" id="ARBA00000085"/>
    </source>
</evidence>
<dbReference type="InterPro" id="IPR011006">
    <property type="entry name" value="CheY-like_superfamily"/>
</dbReference>
<proteinExistence type="predicted"/>
<dbReference type="Pfam" id="PF13426">
    <property type="entry name" value="PAS_9"/>
    <property type="match status" value="1"/>
</dbReference>
<keyword evidence="16" id="KW-1185">Reference proteome</keyword>
<sequence>MRFANQARDDEREGDCIACFAGGRGNEPDRSVAKRCPEASPAPGRPAPGGQWRGLAEIMQVALDGGDPSLLVDRAAELLANVSAADGVAIFELSGDRRTLRLVSGAGEVARDADARAFPAAVCRPLYESLSGEGAVFFDGPMLATALAAELSGRHGLAFPIGPRLQRAGVIALLRREGFDGRDETLTDFVGSLAYVVASAWERRRTDAILALRNQALEALDQGVMITSARRTGEPLIYVNPAFEELTGYSSAEALGRNPRFLQGPETDRSTVQELGEACRDGRSIQTTILNYRRDGSEFQSDLSISPIRDGEGRITHHVGVISDATERLDLEAQFRQAQKMEAIGHLTGGIAHDFNNILAVILGNAEILLEEDLDVAHRPLLDLVIKGAERGALLTQRLLAFGRRQALRPEPVAISQSITSLADMLNRTLGEQIDVAIADRAGSRQAMVDRAIFESALINLAVNARDAMPEGGTLSIATQSFAAGDPALPAELSAGDYIEVRVADTGTGMSPEVLAKAFEPFFTTKAVGRGSGLGLAMVYGFVKQSGGHVAIESALGAGTVVSLFLPVAAEAAKEAAAPARRRSLPTGSESILLVEDEEDVRNFVARLLGKLGYRVTEAEDAASALRVLEAPAKIDLLFSDLILPGGTNGLRLVEQARAMRPGIRVLLTTGYTEEFEKLAKGTPEWILRKPYRQSELATMLRTVLGDGDAASAPGEVASRSSGDNPAVREGAMP</sequence>
<dbReference type="InterPro" id="IPR001789">
    <property type="entry name" value="Sig_transdc_resp-reg_receiver"/>
</dbReference>
<dbReference type="SMART" id="SM00086">
    <property type="entry name" value="PAC"/>
    <property type="match status" value="1"/>
</dbReference>
<dbReference type="SMART" id="SM00448">
    <property type="entry name" value="REC"/>
    <property type="match status" value="1"/>
</dbReference>
<dbReference type="InterPro" id="IPR004358">
    <property type="entry name" value="Sig_transdc_His_kin-like_C"/>
</dbReference>
<evidence type="ECO:0000256" key="2">
    <source>
        <dbReference type="ARBA" id="ARBA00012438"/>
    </source>
</evidence>
<dbReference type="SMART" id="SM00388">
    <property type="entry name" value="HisKA"/>
    <property type="match status" value="1"/>
</dbReference>
<dbReference type="PANTHER" id="PTHR43065">
    <property type="entry name" value="SENSOR HISTIDINE KINASE"/>
    <property type="match status" value="1"/>
</dbReference>
<feature type="modified residue" description="4-aspartylphosphate" evidence="9">
    <location>
        <position position="641"/>
    </location>
</feature>
<dbReference type="InterPro" id="IPR036890">
    <property type="entry name" value="HATPase_C_sf"/>
</dbReference>
<evidence type="ECO:0000256" key="8">
    <source>
        <dbReference type="ARBA" id="ARBA00023012"/>
    </source>
</evidence>
<evidence type="ECO:0000313" key="16">
    <source>
        <dbReference type="Proteomes" id="UP000298179"/>
    </source>
</evidence>
<feature type="domain" description="PAS" evidence="13">
    <location>
        <begin position="215"/>
        <end position="282"/>
    </location>
</feature>
<comment type="caution">
    <text evidence="15">The sequence shown here is derived from an EMBL/GenBank/DDBJ whole genome shotgun (WGS) entry which is preliminary data.</text>
</comment>
<evidence type="ECO:0000256" key="10">
    <source>
        <dbReference type="SAM" id="MobiDB-lite"/>
    </source>
</evidence>
<dbReference type="SUPFAM" id="SSF52172">
    <property type="entry name" value="CheY-like"/>
    <property type="match status" value="1"/>
</dbReference>
<dbReference type="EC" id="2.7.13.3" evidence="2"/>
<dbReference type="PANTHER" id="PTHR43065:SF46">
    <property type="entry name" value="C4-DICARBOXYLATE TRANSPORT SENSOR PROTEIN DCTB"/>
    <property type="match status" value="1"/>
</dbReference>
<dbReference type="GO" id="GO:0000155">
    <property type="term" value="F:phosphorelay sensor kinase activity"/>
    <property type="evidence" value="ECO:0007669"/>
    <property type="project" value="InterPro"/>
</dbReference>
<evidence type="ECO:0000259" key="12">
    <source>
        <dbReference type="PROSITE" id="PS50110"/>
    </source>
</evidence>
<dbReference type="CDD" id="cd00130">
    <property type="entry name" value="PAS"/>
    <property type="match status" value="1"/>
</dbReference>
<evidence type="ECO:0000256" key="9">
    <source>
        <dbReference type="PROSITE-ProRule" id="PRU00169"/>
    </source>
</evidence>
<evidence type="ECO:0000256" key="6">
    <source>
        <dbReference type="ARBA" id="ARBA00022777"/>
    </source>
</evidence>
<evidence type="ECO:0000256" key="7">
    <source>
        <dbReference type="ARBA" id="ARBA00022840"/>
    </source>
</evidence>
<keyword evidence="4" id="KW-0808">Transferase</keyword>
<evidence type="ECO:0000256" key="3">
    <source>
        <dbReference type="ARBA" id="ARBA00022553"/>
    </source>
</evidence>
<evidence type="ECO:0000259" key="14">
    <source>
        <dbReference type="PROSITE" id="PS50113"/>
    </source>
</evidence>
<protein>
    <recommendedName>
        <fullName evidence="2">histidine kinase</fullName>
        <ecNumber evidence="2">2.7.13.3</ecNumber>
    </recommendedName>
</protein>
<accession>A0A4Y8R909</accession>
<feature type="region of interest" description="Disordered" evidence="10">
    <location>
        <begin position="711"/>
        <end position="734"/>
    </location>
</feature>
<evidence type="ECO:0000256" key="5">
    <source>
        <dbReference type="ARBA" id="ARBA00022741"/>
    </source>
</evidence>
<keyword evidence="5" id="KW-0547">Nucleotide-binding</keyword>
<organism evidence="15 16">
    <name type="scientific">Jiella endophytica</name>
    <dbReference type="NCBI Taxonomy" id="2558362"/>
    <lineage>
        <taxon>Bacteria</taxon>
        <taxon>Pseudomonadati</taxon>
        <taxon>Pseudomonadota</taxon>
        <taxon>Alphaproteobacteria</taxon>
        <taxon>Hyphomicrobiales</taxon>
        <taxon>Aurantimonadaceae</taxon>
        <taxon>Jiella</taxon>
    </lineage>
</organism>
<name>A0A4Y8R909_9HYPH</name>
<evidence type="ECO:0000313" key="15">
    <source>
        <dbReference type="EMBL" id="TFF18039.1"/>
    </source>
</evidence>
<dbReference type="AlphaFoldDB" id="A0A4Y8R909"/>
<dbReference type="RefSeq" id="WP_134764100.1">
    <property type="nucleotide sequence ID" value="NZ_SOZD01000011.1"/>
</dbReference>
<dbReference type="InterPro" id="IPR000014">
    <property type="entry name" value="PAS"/>
</dbReference>
<dbReference type="Pfam" id="PF00512">
    <property type="entry name" value="HisKA"/>
    <property type="match status" value="1"/>
</dbReference>
<comment type="catalytic activity">
    <reaction evidence="1">
        <text>ATP + protein L-histidine = ADP + protein N-phospho-L-histidine.</text>
        <dbReference type="EC" id="2.7.13.3"/>
    </reaction>
</comment>
<dbReference type="InterPro" id="IPR003594">
    <property type="entry name" value="HATPase_dom"/>
</dbReference>
<dbReference type="InterPro" id="IPR005467">
    <property type="entry name" value="His_kinase_dom"/>
</dbReference>
<keyword evidence="8" id="KW-0902">Two-component regulatory system</keyword>
<dbReference type="CDD" id="cd00082">
    <property type="entry name" value="HisKA"/>
    <property type="match status" value="1"/>
</dbReference>
<dbReference type="InterPro" id="IPR000700">
    <property type="entry name" value="PAS-assoc_C"/>
</dbReference>
<dbReference type="InterPro" id="IPR035965">
    <property type="entry name" value="PAS-like_dom_sf"/>
</dbReference>
<evidence type="ECO:0000259" key="11">
    <source>
        <dbReference type="PROSITE" id="PS50109"/>
    </source>
</evidence>
<dbReference type="SUPFAM" id="SSF55785">
    <property type="entry name" value="PYP-like sensor domain (PAS domain)"/>
    <property type="match status" value="1"/>
</dbReference>
<dbReference type="PROSITE" id="PS50113">
    <property type="entry name" value="PAC"/>
    <property type="match status" value="1"/>
</dbReference>
<dbReference type="Gene3D" id="3.40.50.2300">
    <property type="match status" value="1"/>
</dbReference>
<gene>
    <name evidence="15" type="ORF">E3C22_22315</name>
</gene>
<dbReference type="Proteomes" id="UP000298179">
    <property type="component" value="Unassembled WGS sequence"/>
</dbReference>
<keyword evidence="7" id="KW-0067">ATP-binding</keyword>
<dbReference type="GO" id="GO:0005524">
    <property type="term" value="F:ATP binding"/>
    <property type="evidence" value="ECO:0007669"/>
    <property type="project" value="UniProtKB-KW"/>
</dbReference>
<keyword evidence="3 9" id="KW-0597">Phosphoprotein</keyword>
<dbReference type="SUPFAM" id="SSF55874">
    <property type="entry name" value="ATPase domain of HSP90 chaperone/DNA topoisomerase II/histidine kinase"/>
    <property type="match status" value="1"/>
</dbReference>
<dbReference type="SUPFAM" id="SSF47384">
    <property type="entry name" value="Homodimeric domain of signal transducing histidine kinase"/>
    <property type="match status" value="1"/>
</dbReference>
<dbReference type="Gene3D" id="1.10.287.130">
    <property type="match status" value="1"/>
</dbReference>
<dbReference type="NCBIfam" id="TIGR00229">
    <property type="entry name" value="sensory_box"/>
    <property type="match status" value="1"/>
</dbReference>
<dbReference type="Gene3D" id="3.30.565.10">
    <property type="entry name" value="Histidine kinase-like ATPase, C-terminal domain"/>
    <property type="match status" value="1"/>
</dbReference>
<dbReference type="Pfam" id="PF02518">
    <property type="entry name" value="HATPase_c"/>
    <property type="match status" value="1"/>
</dbReference>
<dbReference type="PRINTS" id="PR00344">
    <property type="entry name" value="BCTRLSENSOR"/>
</dbReference>
<dbReference type="OrthoDB" id="7967436at2"/>
<evidence type="ECO:0000259" key="13">
    <source>
        <dbReference type="PROSITE" id="PS50112"/>
    </source>
</evidence>
<feature type="domain" description="Histidine kinase" evidence="11">
    <location>
        <begin position="350"/>
        <end position="570"/>
    </location>
</feature>
<dbReference type="PROSITE" id="PS50112">
    <property type="entry name" value="PAS"/>
    <property type="match status" value="1"/>
</dbReference>
<feature type="region of interest" description="Disordered" evidence="10">
    <location>
        <begin position="26"/>
        <end position="51"/>
    </location>
</feature>
<dbReference type="InterPro" id="IPR036097">
    <property type="entry name" value="HisK_dim/P_sf"/>
</dbReference>